<keyword evidence="2" id="KW-0560">Oxidoreductase</keyword>
<dbReference type="SUPFAM" id="SSF55347">
    <property type="entry name" value="Glyceraldehyde-3-phosphate dehydrogenase-like, C-terminal domain"/>
    <property type="match status" value="1"/>
</dbReference>
<dbReference type="GO" id="GO:0005737">
    <property type="term" value="C:cytoplasm"/>
    <property type="evidence" value="ECO:0007669"/>
    <property type="project" value="TreeGrafter"/>
</dbReference>
<comment type="similarity">
    <text evidence="1">Belongs to the Gfo/Idh/MocA family.</text>
</comment>
<evidence type="ECO:0000313" key="6">
    <source>
        <dbReference type="Proteomes" id="UP000094385"/>
    </source>
</evidence>
<accession>A0A1E3Q269</accession>
<dbReference type="GO" id="GO:0000166">
    <property type="term" value="F:nucleotide binding"/>
    <property type="evidence" value="ECO:0007669"/>
    <property type="project" value="InterPro"/>
</dbReference>
<sequence length="345" mass="38455">MTISSKVLRMGVAGAGRMGKIHIEHLLETRFVHVNGICTPVKTEQEWAAQTVPEAKVFSDYKDLVAQDNIDAVMLVTPTGLHKEQVFLALQHGKHVFCEKPLALSASDAWDIYYESLKYPHLKVCCGFPRRYAKQYIEAARRIRNGEIGKVITLRSGTSDLFQDNEFFINYIKGSGGIFVDCNIHDIDACLFLLGQDKLPVRAYATGTTHVFPQFAEFGDVDNGLGLVDFEGGLVMNLYSSRDNKHGHHTMAEVIGTKGRILLNGEPRILPLDISDENGTRYLGPLDHMDVFSPAFKAELVAFRDWILYDKPINFDLKDAAKAVSIGYALMESLGKKQAVPVTVY</sequence>
<proteinExistence type="inferred from homology"/>
<dbReference type="Proteomes" id="UP000094385">
    <property type="component" value="Unassembled WGS sequence"/>
</dbReference>
<name>A0A1E3Q269_LIPST</name>
<feature type="domain" description="GFO/IDH/MocA-like oxidoreductase" evidence="4">
    <location>
        <begin position="137"/>
        <end position="261"/>
    </location>
</feature>
<evidence type="ECO:0000256" key="1">
    <source>
        <dbReference type="ARBA" id="ARBA00010928"/>
    </source>
</evidence>
<dbReference type="OrthoDB" id="446809at2759"/>
<dbReference type="GO" id="GO:0006740">
    <property type="term" value="P:NADPH regeneration"/>
    <property type="evidence" value="ECO:0007669"/>
    <property type="project" value="TreeGrafter"/>
</dbReference>
<dbReference type="InterPro" id="IPR036291">
    <property type="entry name" value="NAD(P)-bd_dom_sf"/>
</dbReference>
<evidence type="ECO:0000313" key="5">
    <source>
        <dbReference type="EMBL" id="ODQ71795.1"/>
    </source>
</evidence>
<keyword evidence="6" id="KW-1185">Reference proteome</keyword>
<dbReference type="Gene3D" id="3.40.50.720">
    <property type="entry name" value="NAD(P)-binding Rossmann-like Domain"/>
    <property type="match status" value="1"/>
</dbReference>
<evidence type="ECO:0000256" key="2">
    <source>
        <dbReference type="ARBA" id="ARBA00023002"/>
    </source>
</evidence>
<dbReference type="EMBL" id="KV454297">
    <property type="protein sequence ID" value="ODQ71795.1"/>
    <property type="molecule type" value="Genomic_DNA"/>
</dbReference>
<organism evidence="5 6">
    <name type="scientific">Lipomyces starkeyi NRRL Y-11557</name>
    <dbReference type="NCBI Taxonomy" id="675824"/>
    <lineage>
        <taxon>Eukaryota</taxon>
        <taxon>Fungi</taxon>
        <taxon>Dikarya</taxon>
        <taxon>Ascomycota</taxon>
        <taxon>Saccharomycotina</taxon>
        <taxon>Lipomycetes</taxon>
        <taxon>Lipomycetales</taxon>
        <taxon>Lipomycetaceae</taxon>
        <taxon>Lipomyces</taxon>
    </lineage>
</organism>
<dbReference type="PANTHER" id="PTHR42840:SF3">
    <property type="entry name" value="BINDING ROSSMANN FOLD OXIDOREDUCTASE, PUTATIVE (AFU_ORTHOLOGUE AFUA_2G10240)-RELATED"/>
    <property type="match status" value="1"/>
</dbReference>
<evidence type="ECO:0000259" key="3">
    <source>
        <dbReference type="Pfam" id="PF01408"/>
    </source>
</evidence>
<gene>
    <name evidence="5" type="ORF">LIPSTDRAFT_73547</name>
</gene>
<dbReference type="Gene3D" id="3.30.360.10">
    <property type="entry name" value="Dihydrodipicolinate Reductase, domain 2"/>
    <property type="match status" value="1"/>
</dbReference>
<dbReference type="PANTHER" id="PTHR42840">
    <property type="entry name" value="NAD(P)-BINDING ROSSMANN-FOLD SUPERFAMILY PROTEIN-RELATED"/>
    <property type="match status" value="1"/>
</dbReference>
<dbReference type="GO" id="GO:0016491">
    <property type="term" value="F:oxidoreductase activity"/>
    <property type="evidence" value="ECO:0007669"/>
    <property type="project" value="UniProtKB-KW"/>
</dbReference>
<dbReference type="Pfam" id="PF01408">
    <property type="entry name" value="GFO_IDH_MocA"/>
    <property type="match status" value="1"/>
</dbReference>
<dbReference type="InterPro" id="IPR000683">
    <property type="entry name" value="Gfo/Idh/MocA-like_OxRdtase_N"/>
</dbReference>
<evidence type="ECO:0000259" key="4">
    <source>
        <dbReference type="Pfam" id="PF22725"/>
    </source>
</evidence>
<dbReference type="InterPro" id="IPR055170">
    <property type="entry name" value="GFO_IDH_MocA-like_dom"/>
</dbReference>
<dbReference type="SUPFAM" id="SSF51735">
    <property type="entry name" value="NAD(P)-binding Rossmann-fold domains"/>
    <property type="match status" value="1"/>
</dbReference>
<dbReference type="STRING" id="675824.A0A1E3Q269"/>
<feature type="domain" description="Gfo/Idh/MocA-like oxidoreductase N-terminal" evidence="3">
    <location>
        <begin position="8"/>
        <end position="112"/>
    </location>
</feature>
<reference evidence="5 6" key="1">
    <citation type="journal article" date="2016" name="Proc. Natl. Acad. Sci. U.S.A.">
        <title>Comparative genomics of biotechnologically important yeasts.</title>
        <authorList>
            <person name="Riley R."/>
            <person name="Haridas S."/>
            <person name="Wolfe K.H."/>
            <person name="Lopes M.R."/>
            <person name="Hittinger C.T."/>
            <person name="Goeker M."/>
            <person name="Salamov A.A."/>
            <person name="Wisecaver J.H."/>
            <person name="Long T.M."/>
            <person name="Calvey C.H."/>
            <person name="Aerts A.L."/>
            <person name="Barry K.W."/>
            <person name="Choi C."/>
            <person name="Clum A."/>
            <person name="Coughlan A.Y."/>
            <person name="Deshpande S."/>
            <person name="Douglass A.P."/>
            <person name="Hanson S.J."/>
            <person name="Klenk H.-P."/>
            <person name="LaButti K.M."/>
            <person name="Lapidus A."/>
            <person name="Lindquist E.A."/>
            <person name="Lipzen A.M."/>
            <person name="Meier-Kolthoff J.P."/>
            <person name="Ohm R.A."/>
            <person name="Otillar R.P."/>
            <person name="Pangilinan J.L."/>
            <person name="Peng Y."/>
            <person name="Rokas A."/>
            <person name="Rosa C.A."/>
            <person name="Scheuner C."/>
            <person name="Sibirny A.A."/>
            <person name="Slot J.C."/>
            <person name="Stielow J.B."/>
            <person name="Sun H."/>
            <person name="Kurtzman C.P."/>
            <person name="Blackwell M."/>
            <person name="Grigoriev I.V."/>
            <person name="Jeffries T.W."/>
        </authorList>
    </citation>
    <scope>NUCLEOTIDE SEQUENCE [LARGE SCALE GENOMIC DNA]</scope>
    <source>
        <strain evidence="5 6">NRRL Y-11557</strain>
    </source>
</reference>
<evidence type="ECO:0008006" key="7">
    <source>
        <dbReference type="Google" id="ProtNLM"/>
    </source>
</evidence>
<protein>
    <recommendedName>
        <fullName evidence="7">Gfo/Idh/MocA-like oxidoreductase N-terminal domain-containing protein</fullName>
    </recommendedName>
</protein>
<dbReference type="Pfam" id="PF22725">
    <property type="entry name" value="GFO_IDH_MocA_C3"/>
    <property type="match status" value="1"/>
</dbReference>
<dbReference type="AlphaFoldDB" id="A0A1E3Q269"/>